<dbReference type="Proteomes" id="UP001498398">
    <property type="component" value="Unassembled WGS sequence"/>
</dbReference>
<feature type="transmembrane region" description="Helical" evidence="1">
    <location>
        <begin position="69"/>
        <end position="89"/>
    </location>
</feature>
<accession>A0ABR1J8B9</accession>
<comment type="caution">
    <text evidence="2">The sequence shown here is derived from an EMBL/GenBank/DDBJ whole genome shotgun (WGS) entry which is preliminary data.</text>
</comment>
<dbReference type="PANTHER" id="PTHR35329">
    <property type="entry name" value="CHITIN SYNTHASE EXPORT CHAPERONE"/>
    <property type="match status" value="1"/>
</dbReference>
<feature type="transmembrane region" description="Helical" evidence="1">
    <location>
        <begin position="210"/>
        <end position="237"/>
    </location>
</feature>
<feature type="transmembrane region" description="Helical" evidence="1">
    <location>
        <begin position="101"/>
        <end position="123"/>
    </location>
</feature>
<sequence>MTGFGDFKPLCSNTPSYTWCNLFYRQLRDLGNADSLLQGFSKDHSSAPVGVNPVCGIPRVGHEGSFGNIANLVACILSMLVMGVVIFVTERRKAAVGRVEIRNFFVCYFLTLPFQILTTGSFLEQGSTALVVLTAVHAGLVAALFWMLLANALVATQILEDGTMSSLMPFFIFTTAFFIVTMYISLDVGLGFTKVLGPSDDPSSLRNIPLFIFTSIWPAAAALIFFGLMSYIVVGVLKETKPMAYYALAAFLFVLSQLAWFMLGKVICEGTSRRVDGSFIATILETACVVVLFLSWRSITVEDWDEESSYNNYKY</sequence>
<proteinExistence type="predicted"/>
<reference evidence="2 3" key="1">
    <citation type="submission" date="2024-01" db="EMBL/GenBank/DDBJ databases">
        <title>A draft genome for the cacao thread blight pathogen Marasmiellus scandens.</title>
        <authorList>
            <person name="Baruah I.K."/>
            <person name="Leung J."/>
            <person name="Bukari Y."/>
            <person name="Amoako-Attah I."/>
            <person name="Meinhardt L.W."/>
            <person name="Bailey B.A."/>
            <person name="Cohen S.P."/>
        </authorList>
    </citation>
    <scope>NUCLEOTIDE SEQUENCE [LARGE SCALE GENOMIC DNA]</scope>
    <source>
        <strain evidence="2 3">GH-19</strain>
    </source>
</reference>
<keyword evidence="1" id="KW-0812">Transmembrane</keyword>
<evidence type="ECO:0000313" key="3">
    <source>
        <dbReference type="Proteomes" id="UP001498398"/>
    </source>
</evidence>
<gene>
    <name evidence="2" type="ORF">VKT23_012003</name>
</gene>
<feature type="transmembrane region" description="Helical" evidence="1">
    <location>
        <begin position="244"/>
        <end position="263"/>
    </location>
</feature>
<feature type="transmembrane region" description="Helical" evidence="1">
    <location>
        <begin position="129"/>
        <end position="155"/>
    </location>
</feature>
<feature type="transmembrane region" description="Helical" evidence="1">
    <location>
        <begin position="167"/>
        <end position="190"/>
    </location>
</feature>
<keyword evidence="3" id="KW-1185">Reference proteome</keyword>
<organism evidence="2 3">
    <name type="scientific">Marasmiellus scandens</name>
    <dbReference type="NCBI Taxonomy" id="2682957"/>
    <lineage>
        <taxon>Eukaryota</taxon>
        <taxon>Fungi</taxon>
        <taxon>Dikarya</taxon>
        <taxon>Basidiomycota</taxon>
        <taxon>Agaricomycotina</taxon>
        <taxon>Agaricomycetes</taxon>
        <taxon>Agaricomycetidae</taxon>
        <taxon>Agaricales</taxon>
        <taxon>Marasmiineae</taxon>
        <taxon>Omphalotaceae</taxon>
        <taxon>Marasmiellus</taxon>
    </lineage>
</organism>
<evidence type="ECO:0000256" key="1">
    <source>
        <dbReference type="SAM" id="Phobius"/>
    </source>
</evidence>
<keyword evidence="1" id="KW-1133">Transmembrane helix</keyword>
<feature type="transmembrane region" description="Helical" evidence="1">
    <location>
        <begin position="275"/>
        <end position="294"/>
    </location>
</feature>
<dbReference type="Pfam" id="PF12271">
    <property type="entry name" value="Chs7"/>
    <property type="match status" value="1"/>
</dbReference>
<dbReference type="PANTHER" id="PTHR35329:SF1">
    <property type="entry name" value="CHITIN SYNTHASE EXPORT CHAPERONE"/>
    <property type="match status" value="1"/>
</dbReference>
<dbReference type="EMBL" id="JBANRG010000027">
    <property type="protein sequence ID" value="KAK7453324.1"/>
    <property type="molecule type" value="Genomic_DNA"/>
</dbReference>
<name>A0ABR1J8B9_9AGAR</name>
<evidence type="ECO:0008006" key="4">
    <source>
        <dbReference type="Google" id="ProtNLM"/>
    </source>
</evidence>
<protein>
    <recommendedName>
        <fullName evidence="4">Chitin synthase export chaperone</fullName>
    </recommendedName>
</protein>
<dbReference type="InterPro" id="IPR022057">
    <property type="entry name" value="Chs7"/>
</dbReference>
<keyword evidence="1" id="KW-0472">Membrane</keyword>
<evidence type="ECO:0000313" key="2">
    <source>
        <dbReference type="EMBL" id="KAK7453324.1"/>
    </source>
</evidence>